<dbReference type="SUPFAM" id="SSF69118">
    <property type="entry name" value="AhpD-like"/>
    <property type="match status" value="1"/>
</dbReference>
<organism evidence="1 2">
    <name type="scientific">Parashewanella curva</name>
    <dbReference type="NCBI Taxonomy" id="2338552"/>
    <lineage>
        <taxon>Bacteria</taxon>
        <taxon>Pseudomonadati</taxon>
        <taxon>Pseudomonadota</taxon>
        <taxon>Gammaproteobacteria</taxon>
        <taxon>Alteromonadales</taxon>
        <taxon>Shewanellaceae</taxon>
        <taxon>Parashewanella</taxon>
    </lineage>
</organism>
<keyword evidence="2" id="KW-1185">Reference proteome</keyword>
<dbReference type="InterPro" id="IPR029032">
    <property type="entry name" value="AhpD-like"/>
</dbReference>
<gene>
    <name evidence="1" type="ORF">D5018_21115</name>
</gene>
<dbReference type="EMBL" id="QZEI01000169">
    <property type="protein sequence ID" value="RLV57707.1"/>
    <property type="molecule type" value="Genomic_DNA"/>
</dbReference>
<accession>A0A3L8PQP7</accession>
<dbReference type="OrthoDB" id="9801997at2"/>
<dbReference type="PANTHER" id="PTHR35446:SF2">
    <property type="entry name" value="CARBOXYMUCONOLACTONE DECARBOXYLASE-LIKE DOMAIN-CONTAINING PROTEIN"/>
    <property type="match status" value="1"/>
</dbReference>
<dbReference type="Proteomes" id="UP000281474">
    <property type="component" value="Unassembled WGS sequence"/>
</dbReference>
<evidence type="ECO:0000313" key="1">
    <source>
        <dbReference type="EMBL" id="RLV57707.1"/>
    </source>
</evidence>
<comment type="caution">
    <text evidence="1">The sequence shown here is derived from an EMBL/GenBank/DDBJ whole genome shotgun (WGS) entry which is preliminary data.</text>
</comment>
<sequence>MTIKKQSYFHKESFSVLIDEAKLTMFNRIWERIAQPGYWWDATEKNAIAQVIRAAKPRPVYDRKRKSITELLQAPTTGILSPLTIDTIERIVTESGQLNTEWAKEVIEHLGEGAYAELIGITILLLPVDLFCRFLGVVPMPLPTPIVGEPTRQYPENLRDNGAWIRQTQEAIDDPNLVNVSRAISILPIENGLRRDLVETMYMEGHSFFDKIWKNKALSRPQLEILATKTSMINQCFYCANGHAAILDIVAKKAGQKSDLNLLNNASIESAIPQSTLLLEVTEQINREPESAIQFHKPLTQIFGEKGMLEVLATIAIFNGLNRTSDPAGVPMEEVLLAVMGKKIDELALSEFQGVNYIRVPKGLERIKILLAFAWRRLWKAGQ</sequence>
<dbReference type="AlphaFoldDB" id="A0A3L8PQP7"/>
<dbReference type="NCBIfam" id="NF041238">
    <property type="entry name" value="AhpD_rel_CFYUT"/>
    <property type="match status" value="1"/>
</dbReference>
<dbReference type="PANTHER" id="PTHR35446">
    <property type="entry name" value="SI:CH211-175M2.5"/>
    <property type="match status" value="1"/>
</dbReference>
<dbReference type="Gene3D" id="1.20.1290.10">
    <property type="entry name" value="AhpD-like"/>
    <property type="match status" value="1"/>
</dbReference>
<evidence type="ECO:0000313" key="2">
    <source>
        <dbReference type="Proteomes" id="UP000281474"/>
    </source>
</evidence>
<reference evidence="1 2" key="1">
    <citation type="submission" date="2018-09" db="EMBL/GenBank/DDBJ databases">
        <title>Phylogeny of the Shewanellaceae, and recommendation for two new genera, Pseudoshewanella and Parashewanella.</title>
        <authorList>
            <person name="Wang G."/>
        </authorList>
    </citation>
    <scope>NUCLEOTIDE SEQUENCE [LARGE SCALE GENOMIC DNA]</scope>
    <source>
        <strain evidence="1 2">C51</strain>
    </source>
</reference>
<proteinExistence type="predicted"/>
<dbReference type="RefSeq" id="WP_121840939.1">
    <property type="nucleotide sequence ID" value="NZ_ML014918.1"/>
</dbReference>
<name>A0A3L8PQP7_9GAMM</name>
<protein>
    <submittedName>
        <fullName evidence="1">Uncharacterized protein</fullName>
    </submittedName>
</protein>